<accession>A0A161XFQ4</accession>
<proteinExistence type="predicted"/>
<dbReference type="Pfam" id="PF04402">
    <property type="entry name" value="SIMPL"/>
    <property type="match status" value="1"/>
</dbReference>
<dbReference type="PATRIC" id="fig|43678.3.peg.1786"/>
<protein>
    <recommendedName>
        <fullName evidence="5">Oxidative stress defense protein</fullName>
    </recommendedName>
</protein>
<dbReference type="Gene3D" id="3.30.70.2970">
    <property type="entry name" value="Protein of unknown function (DUF541), domain 2"/>
    <property type="match status" value="1"/>
</dbReference>
<evidence type="ECO:0000313" key="4">
    <source>
        <dbReference type="Proteomes" id="UP000093412"/>
    </source>
</evidence>
<dbReference type="EMBL" id="MAQA01000023">
    <property type="protein sequence ID" value="OCI31084.1"/>
    <property type="molecule type" value="Genomic_DNA"/>
</dbReference>
<evidence type="ECO:0008006" key="5">
    <source>
        <dbReference type="Google" id="ProtNLM"/>
    </source>
</evidence>
<dbReference type="AlphaFoldDB" id="A0A161XFQ4"/>
<keyword evidence="4" id="KW-1185">Reference proteome</keyword>
<organism evidence="1 3">
    <name type="scientific">Oerskovia enterophila</name>
    <dbReference type="NCBI Taxonomy" id="43678"/>
    <lineage>
        <taxon>Bacteria</taxon>
        <taxon>Bacillati</taxon>
        <taxon>Actinomycetota</taxon>
        <taxon>Actinomycetes</taxon>
        <taxon>Micrococcales</taxon>
        <taxon>Cellulomonadaceae</taxon>
        <taxon>Oerskovia</taxon>
    </lineage>
</organism>
<reference evidence="1 3" key="1">
    <citation type="submission" date="2016-01" db="EMBL/GenBank/DDBJ databases">
        <title>Genome sequence of Oerskovia enterophila VJag, an agar and cellulose degrading bacterium.</title>
        <authorList>
            <person name="Poehlein A."/>
            <person name="Jag V."/>
            <person name="Bengelsdorf F."/>
            <person name="Duerre P."/>
            <person name="Daniel R."/>
        </authorList>
    </citation>
    <scope>NUCLEOTIDE SEQUENCE [LARGE SCALE GENOMIC DNA]</scope>
    <source>
        <strain evidence="1 3">VJag</strain>
    </source>
</reference>
<dbReference type="Proteomes" id="UP000076447">
    <property type="component" value="Unassembled WGS sequence"/>
</dbReference>
<name>A0A161XFQ4_9CELL</name>
<gene>
    <name evidence="2" type="ORF">OERS_21580</name>
    <name evidence="1" type="ORF">OJAG_17040</name>
</gene>
<comment type="caution">
    <text evidence="1">The sequence shown here is derived from an EMBL/GenBank/DDBJ whole genome shotgun (WGS) entry which is preliminary data.</text>
</comment>
<evidence type="ECO:0000313" key="2">
    <source>
        <dbReference type="EMBL" id="OCI31084.1"/>
    </source>
</evidence>
<sequence>MFARMPVFSVQGHATRHQPAERGTIRLAVQFRGENRASVLAHAARVHADVVDRAKAHVASGAATWWGSQAVLAWAFDEWVKPSPNVDQVKVRRFRAGADVQVKFQDFAALAAWAAEVAAIEGVAVNGITWALTDARRDGLQRDVRADAARDSVERARAYADALGYGDVRLLALFEDGLRPHVSGGGGGIGTGMRGAPPPVGGAQAFEMRPDDIVVTAAVTADFEAV</sequence>
<evidence type="ECO:0000313" key="1">
    <source>
        <dbReference type="EMBL" id="KZM35597.1"/>
    </source>
</evidence>
<dbReference type="InterPro" id="IPR007497">
    <property type="entry name" value="SIMPL/DUF541"/>
</dbReference>
<dbReference type="OrthoDB" id="3724496at2"/>
<dbReference type="Proteomes" id="UP000093412">
    <property type="component" value="Unassembled WGS sequence"/>
</dbReference>
<dbReference type="Gene3D" id="3.30.110.170">
    <property type="entry name" value="Protein of unknown function (DUF541), domain 1"/>
    <property type="match status" value="1"/>
</dbReference>
<dbReference type="STRING" id="43678.OJAG_17040"/>
<dbReference type="EMBL" id="LRIE01000068">
    <property type="protein sequence ID" value="KZM35597.1"/>
    <property type="molecule type" value="Genomic_DNA"/>
</dbReference>
<evidence type="ECO:0000313" key="3">
    <source>
        <dbReference type="Proteomes" id="UP000076447"/>
    </source>
</evidence>
<reference evidence="2 4" key="2">
    <citation type="submission" date="2016-06" db="EMBL/GenBank/DDBJ databases">
        <title>Genome sequence of Oerskovia enterophila DSM 43852.</title>
        <authorList>
            <person name="Poehlein A."/>
            <person name="Jag V."/>
            <person name="Bengelsdorf F.R."/>
            <person name="Daniel R."/>
            <person name="Duerre P."/>
        </authorList>
    </citation>
    <scope>NUCLEOTIDE SEQUENCE [LARGE SCALE GENOMIC DNA]</scope>
    <source>
        <strain evidence="2 4">DSM 43852</strain>
    </source>
</reference>